<dbReference type="InterPro" id="IPR011990">
    <property type="entry name" value="TPR-like_helical_dom_sf"/>
</dbReference>
<evidence type="ECO:0000256" key="4">
    <source>
        <dbReference type="SAM" id="SignalP"/>
    </source>
</evidence>
<name>A0ABY0IJH3_9BACT</name>
<dbReference type="Proteomes" id="UP000443582">
    <property type="component" value="Unassembled WGS sequence"/>
</dbReference>
<feature type="signal peptide" evidence="4">
    <location>
        <begin position="1"/>
        <end position="22"/>
    </location>
</feature>
<feature type="chain" id="PRO_5045777724" evidence="4">
    <location>
        <begin position="23"/>
        <end position="620"/>
    </location>
</feature>
<dbReference type="PROSITE" id="PS50005">
    <property type="entry name" value="TPR"/>
    <property type="match status" value="5"/>
</dbReference>
<accession>A0ABY0IJH3</accession>
<dbReference type="SMART" id="SM00028">
    <property type="entry name" value="TPR"/>
    <property type="match status" value="9"/>
</dbReference>
<dbReference type="Pfam" id="PF13181">
    <property type="entry name" value="TPR_8"/>
    <property type="match status" value="2"/>
</dbReference>
<dbReference type="InterPro" id="IPR051012">
    <property type="entry name" value="CellSynth/LPSAsmb/PSIAsmb"/>
</dbReference>
<dbReference type="RefSeq" id="WP_114705670.1">
    <property type="nucleotide sequence ID" value="NZ_QDKL01000001.1"/>
</dbReference>
<gene>
    <name evidence="5" type="ORF">DAY19_02835</name>
</gene>
<dbReference type="SUPFAM" id="SSF48452">
    <property type="entry name" value="TPR-like"/>
    <property type="match status" value="2"/>
</dbReference>
<dbReference type="PANTHER" id="PTHR45586">
    <property type="entry name" value="TPR REPEAT-CONTAINING PROTEIN PA4667"/>
    <property type="match status" value="1"/>
</dbReference>
<dbReference type="InterPro" id="IPR019734">
    <property type="entry name" value="TPR_rpt"/>
</dbReference>
<feature type="repeat" description="TPR" evidence="3">
    <location>
        <begin position="531"/>
        <end position="564"/>
    </location>
</feature>
<sequence length="620" mass="71327">MFKFFFKKSILLLPLAALVSCATHTDKMTETQLINKAAEIKISNFEEAKRAREFVENSLAEVVADAKERGEESINYVASDLFLKASDASLAGDAASASLILKYVVELKPNDIYLRRKYAVELIKSSQLEEGKKELNYLIEHADEDVKAKARLLLAGVYGALGENKTAIKLYRNLVYKTRPLLSEACIYLSKAYVDDKKVKKAIGTLSYCSQKDRSNRSEYAFHKGKIYFEKSKYKLAKKYFNISLKLDPTNQQSTILLGVVLEQEGKYDAAKILYRKFLKYDPSNYTALGKYVNLLFADGEYDEVVPYLEKLLALDPENLNLKVRLGVIYTETNRIEDAKSVFKEILDVIPDSDKVLYYLASLYQKSEDGDLAVTYYSRIKEDSSLYHESNIQIANILNAYAQKDSKQEKRFVDFVKERSKTSKELRFELEVILAGYYETKRDLGQAIALMESHVEHDNYTDGHAYYLASLYEKNKSFVKAEKIMLDILKRDPNNSHALNFLGYTYLEQGVHMDKAYTYIKRAVQLNPKDGYIRDSLGWYYYKTGDYKKAYREIKKAFALVSDDVVIAKHLGLIYTSLNKPERARHYYVEALKNCTKVKEREEILNYIEKLDSARLPASR</sequence>
<dbReference type="PANTHER" id="PTHR45586:SF16">
    <property type="entry name" value="DOMAIN PROTEIN, PUTATIVE-RELATED"/>
    <property type="match status" value="1"/>
</dbReference>
<protein>
    <submittedName>
        <fullName evidence="5">Tetratricopeptide repeat protein</fullName>
    </submittedName>
</protein>
<keyword evidence="1" id="KW-0677">Repeat</keyword>
<dbReference type="PROSITE" id="PS51257">
    <property type="entry name" value="PROKAR_LIPOPROTEIN"/>
    <property type="match status" value="1"/>
</dbReference>
<dbReference type="Pfam" id="PF14559">
    <property type="entry name" value="TPR_19"/>
    <property type="match status" value="1"/>
</dbReference>
<keyword evidence="2 3" id="KW-0802">TPR repeat</keyword>
<feature type="repeat" description="TPR" evidence="3">
    <location>
        <begin position="252"/>
        <end position="285"/>
    </location>
</feature>
<evidence type="ECO:0000256" key="2">
    <source>
        <dbReference type="ARBA" id="ARBA00022803"/>
    </source>
</evidence>
<keyword evidence="4" id="KW-0732">Signal</keyword>
<feature type="repeat" description="TPR" evidence="3">
    <location>
        <begin position="320"/>
        <end position="353"/>
    </location>
</feature>
<dbReference type="Pfam" id="PF13432">
    <property type="entry name" value="TPR_16"/>
    <property type="match status" value="1"/>
</dbReference>
<proteinExistence type="predicted"/>
<dbReference type="Gene3D" id="1.25.40.10">
    <property type="entry name" value="Tetratricopeptide repeat domain"/>
    <property type="match status" value="3"/>
</dbReference>
<evidence type="ECO:0000256" key="3">
    <source>
        <dbReference type="PROSITE-ProRule" id="PRU00339"/>
    </source>
</evidence>
<feature type="repeat" description="TPR" evidence="3">
    <location>
        <begin position="218"/>
        <end position="251"/>
    </location>
</feature>
<evidence type="ECO:0000313" key="5">
    <source>
        <dbReference type="EMBL" id="RZF22725.1"/>
    </source>
</evidence>
<reference evidence="6" key="1">
    <citation type="journal article" date="2019" name="Int. J. Syst. Evol. Microbiol.">
        <title>Halobacteriovorax valvorus sp. nov., a novel prokaryotic predator isolated from coastal seawater of China.</title>
        <authorList>
            <person name="Chen M.-X."/>
        </authorList>
    </citation>
    <scope>NUCLEOTIDE SEQUENCE [LARGE SCALE GENOMIC DNA]</scope>
    <source>
        <strain evidence="6">BL9</strain>
    </source>
</reference>
<evidence type="ECO:0000313" key="6">
    <source>
        <dbReference type="Proteomes" id="UP000443582"/>
    </source>
</evidence>
<feature type="repeat" description="TPR" evidence="3">
    <location>
        <begin position="286"/>
        <end position="319"/>
    </location>
</feature>
<dbReference type="EMBL" id="QDKL01000001">
    <property type="protein sequence ID" value="RZF22725.1"/>
    <property type="molecule type" value="Genomic_DNA"/>
</dbReference>
<keyword evidence="6" id="KW-1185">Reference proteome</keyword>
<evidence type="ECO:0000256" key="1">
    <source>
        <dbReference type="ARBA" id="ARBA00022737"/>
    </source>
</evidence>
<comment type="caution">
    <text evidence="5">The sequence shown here is derived from an EMBL/GenBank/DDBJ whole genome shotgun (WGS) entry which is preliminary data.</text>
</comment>
<organism evidence="5 6">
    <name type="scientific">Halobacteriovorax vibrionivorans</name>
    <dbReference type="NCBI Taxonomy" id="2152716"/>
    <lineage>
        <taxon>Bacteria</taxon>
        <taxon>Pseudomonadati</taxon>
        <taxon>Bdellovibrionota</taxon>
        <taxon>Bacteriovoracia</taxon>
        <taxon>Bacteriovoracales</taxon>
        <taxon>Halobacteriovoraceae</taxon>
        <taxon>Halobacteriovorax</taxon>
    </lineage>
</organism>